<feature type="transmembrane region" description="Helical" evidence="1">
    <location>
        <begin position="16"/>
        <end position="33"/>
    </location>
</feature>
<sequence length="34" mass="4043">MKRHGHYSCSSPKLHQIVRVSMLIFGFFFLSFLK</sequence>
<keyword evidence="1" id="KW-0812">Transmembrane</keyword>
<protein>
    <submittedName>
        <fullName evidence="2">Uncharacterized protein</fullName>
    </submittedName>
</protein>
<keyword evidence="1" id="KW-1133">Transmembrane helix</keyword>
<keyword evidence="1" id="KW-0472">Membrane</keyword>
<organism evidence="2">
    <name type="scientific">Lepeophtheirus salmonis</name>
    <name type="common">Salmon louse</name>
    <name type="synonym">Caligus salmonis</name>
    <dbReference type="NCBI Taxonomy" id="72036"/>
    <lineage>
        <taxon>Eukaryota</taxon>
        <taxon>Metazoa</taxon>
        <taxon>Ecdysozoa</taxon>
        <taxon>Arthropoda</taxon>
        <taxon>Crustacea</taxon>
        <taxon>Multicrustacea</taxon>
        <taxon>Hexanauplia</taxon>
        <taxon>Copepoda</taxon>
        <taxon>Siphonostomatoida</taxon>
        <taxon>Caligidae</taxon>
        <taxon>Lepeophtheirus</taxon>
    </lineage>
</organism>
<dbReference type="AlphaFoldDB" id="A0A0K2SZJ7"/>
<proteinExistence type="predicted"/>
<name>A0A0K2SZJ7_LEPSM</name>
<evidence type="ECO:0000256" key="1">
    <source>
        <dbReference type="SAM" id="Phobius"/>
    </source>
</evidence>
<accession>A0A0K2SZJ7</accession>
<dbReference type="EMBL" id="HACA01001599">
    <property type="protein sequence ID" value="CDW18960.1"/>
    <property type="molecule type" value="Transcribed_RNA"/>
</dbReference>
<evidence type="ECO:0000313" key="2">
    <source>
        <dbReference type="EMBL" id="CDW18960.1"/>
    </source>
</evidence>
<reference evidence="2" key="1">
    <citation type="submission" date="2014-05" db="EMBL/GenBank/DDBJ databases">
        <authorList>
            <person name="Chronopoulou M."/>
        </authorList>
    </citation>
    <scope>NUCLEOTIDE SEQUENCE</scope>
    <source>
        <tissue evidence="2">Whole organism</tissue>
    </source>
</reference>